<comment type="caution">
    <text evidence="1">The sequence shown here is derived from an EMBL/GenBank/DDBJ whole genome shotgun (WGS) entry which is preliminary data.</text>
</comment>
<name>X1UUH1_9ZZZZ</name>
<reference evidence="1" key="1">
    <citation type="journal article" date="2014" name="Front. Microbiol.">
        <title>High frequency of phylogenetically diverse reductive dehalogenase-homologous genes in deep subseafloor sedimentary metagenomes.</title>
        <authorList>
            <person name="Kawai M."/>
            <person name="Futagami T."/>
            <person name="Toyoda A."/>
            <person name="Takaki Y."/>
            <person name="Nishi S."/>
            <person name="Hori S."/>
            <person name="Arai W."/>
            <person name="Tsubouchi T."/>
            <person name="Morono Y."/>
            <person name="Uchiyama I."/>
            <person name="Ito T."/>
            <person name="Fujiyama A."/>
            <person name="Inagaki F."/>
            <person name="Takami H."/>
        </authorList>
    </citation>
    <scope>NUCLEOTIDE SEQUENCE</scope>
    <source>
        <strain evidence="1">Expedition CK06-06</strain>
    </source>
</reference>
<evidence type="ECO:0000313" key="1">
    <source>
        <dbReference type="EMBL" id="GAJ21124.1"/>
    </source>
</evidence>
<organism evidence="1">
    <name type="scientific">marine sediment metagenome</name>
    <dbReference type="NCBI Taxonomy" id="412755"/>
    <lineage>
        <taxon>unclassified sequences</taxon>
        <taxon>metagenomes</taxon>
        <taxon>ecological metagenomes</taxon>
    </lineage>
</organism>
<gene>
    <name evidence="1" type="ORF">S12H4_60184</name>
</gene>
<feature type="non-terminal residue" evidence="1">
    <location>
        <position position="1"/>
    </location>
</feature>
<dbReference type="AlphaFoldDB" id="X1UUH1"/>
<dbReference type="EMBL" id="BARW01039540">
    <property type="protein sequence ID" value="GAJ21124.1"/>
    <property type="molecule type" value="Genomic_DNA"/>
</dbReference>
<proteinExistence type="predicted"/>
<sequence>GEKLKNTGNQDLINIWRKLQTSDHLYYVSTKGFKDGAVHAYFSHYDNPYDGFINYMNILQDLKQKII</sequence>
<accession>X1UUH1</accession>
<protein>
    <submittedName>
        <fullName evidence="1">Uncharacterized protein</fullName>
    </submittedName>
</protein>